<keyword evidence="6" id="KW-0472">Membrane</keyword>
<evidence type="ECO:0000256" key="1">
    <source>
        <dbReference type="ARBA" id="ARBA00004370"/>
    </source>
</evidence>
<protein>
    <recommendedName>
        <fullName evidence="8">Oligomycin sensitivity conferral protein</fullName>
    </recommendedName>
</protein>
<dbReference type="InterPro" id="IPR026015">
    <property type="entry name" value="ATP_synth_OSCP/delta_N_sf"/>
</dbReference>
<keyword evidence="11" id="KW-1185">Reference proteome</keyword>
<dbReference type="Pfam" id="PF00213">
    <property type="entry name" value="OSCP"/>
    <property type="match status" value="1"/>
</dbReference>
<evidence type="ECO:0000313" key="10">
    <source>
        <dbReference type="EMBL" id="PVD29215.1"/>
    </source>
</evidence>
<evidence type="ECO:0000256" key="5">
    <source>
        <dbReference type="ARBA" id="ARBA00023065"/>
    </source>
</evidence>
<keyword evidence="9" id="KW-0732">Signal</keyword>
<dbReference type="SUPFAM" id="SSF47928">
    <property type="entry name" value="N-terminal domain of the delta subunit of the F1F0-ATP synthase"/>
    <property type="match status" value="1"/>
</dbReference>
<dbReference type="EMBL" id="PZQS01000006">
    <property type="protein sequence ID" value="PVD29215.1"/>
    <property type="molecule type" value="Genomic_DNA"/>
</dbReference>
<name>A0A2T7P711_POMCA</name>
<comment type="subcellular location">
    <subcellularLocation>
        <location evidence="1">Membrane</location>
    </subcellularLocation>
</comment>
<dbReference type="OrthoDB" id="1262810at2759"/>
<evidence type="ECO:0000256" key="9">
    <source>
        <dbReference type="SAM" id="SignalP"/>
    </source>
</evidence>
<gene>
    <name evidence="10" type="ORF">C0Q70_11812</name>
</gene>
<feature type="chain" id="PRO_5015434146" description="Oligomycin sensitivity conferral protein" evidence="9">
    <location>
        <begin position="22"/>
        <end position="247"/>
    </location>
</feature>
<reference evidence="10 11" key="1">
    <citation type="submission" date="2018-04" db="EMBL/GenBank/DDBJ databases">
        <title>The genome of golden apple snail Pomacea canaliculata provides insight into stress tolerance and invasive adaptation.</title>
        <authorList>
            <person name="Liu C."/>
            <person name="Liu B."/>
            <person name="Ren Y."/>
            <person name="Zhang Y."/>
            <person name="Wang H."/>
            <person name="Li S."/>
            <person name="Jiang F."/>
            <person name="Yin L."/>
            <person name="Zhang G."/>
            <person name="Qian W."/>
            <person name="Fan W."/>
        </authorList>
    </citation>
    <scope>NUCLEOTIDE SEQUENCE [LARGE SCALE GENOMIC DNA]</scope>
    <source>
        <strain evidence="10">SZHN2017</strain>
        <tissue evidence="10">Muscle</tissue>
    </source>
</reference>
<dbReference type="PRINTS" id="PR00125">
    <property type="entry name" value="ATPASEDELTA"/>
</dbReference>
<dbReference type="HAMAP" id="MF_01416">
    <property type="entry name" value="ATP_synth_delta_bact"/>
    <property type="match status" value="1"/>
</dbReference>
<dbReference type="InterPro" id="IPR000711">
    <property type="entry name" value="ATPase_OSCP/dsu"/>
</dbReference>
<evidence type="ECO:0000256" key="6">
    <source>
        <dbReference type="ARBA" id="ARBA00023136"/>
    </source>
</evidence>
<keyword evidence="4" id="KW-0375">Hydrogen ion transport</keyword>
<dbReference type="GO" id="GO:0046933">
    <property type="term" value="F:proton-transporting ATP synthase activity, rotational mechanism"/>
    <property type="evidence" value="ECO:0007669"/>
    <property type="project" value="InterPro"/>
</dbReference>
<evidence type="ECO:0000313" key="11">
    <source>
        <dbReference type="Proteomes" id="UP000245119"/>
    </source>
</evidence>
<dbReference type="Proteomes" id="UP000245119">
    <property type="component" value="Linkage Group LG6"/>
</dbReference>
<dbReference type="NCBIfam" id="TIGR01145">
    <property type="entry name" value="ATP_synt_delta"/>
    <property type="match status" value="1"/>
</dbReference>
<dbReference type="STRING" id="400727.A0A2T7P711"/>
<sequence>MTVFLELLLGVAGLLIERGKARGSLNKELAKVRQFGTSAVQNGKLVTPPIQVFGIEGRYATALYSAASKEKKLDVVEKESKSLQELLRSDKKFREFVTNPSLQRVQKKAVLETVMKPKYSPLMINLLAAMADNGRIAKIGGVLTAFGRIMSAHRGEVICNVTTAKPLDTSSLGELKKALQGFLKKGETLHLTMEVDPSLIGGMQVSIGDRYIDMSMASKIKNYTNLLSKQYKCDFYLLGTIGCRTYV</sequence>
<dbReference type="AlphaFoldDB" id="A0A2T7P711"/>
<evidence type="ECO:0000256" key="7">
    <source>
        <dbReference type="ARBA" id="ARBA00023310"/>
    </source>
</evidence>
<evidence type="ECO:0000256" key="4">
    <source>
        <dbReference type="ARBA" id="ARBA00022781"/>
    </source>
</evidence>
<evidence type="ECO:0000256" key="8">
    <source>
        <dbReference type="ARBA" id="ARBA00033369"/>
    </source>
</evidence>
<evidence type="ECO:0000256" key="2">
    <source>
        <dbReference type="ARBA" id="ARBA00007046"/>
    </source>
</evidence>
<accession>A0A2T7P711</accession>
<evidence type="ECO:0000256" key="3">
    <source>
        <dbReference type="ARBA" id="ARBA00022448"/>
    </source>
</evidence>
<dbReference type="PANTHER" id="PTHR11910">
    <property type="entry name" value="ATP SYNTHASE DELTA CHAIN"/>
    <property type="match status" value="1"/>
</dbReference>
<proteinExistence type="inferred from homology"/>
<keyword evidence="3" id="KW-0813">Transport</keyword>
<organism evidence="10 11">
    <name type="scientific">Pomacea canaliculata</name>
    <name type="common">Golden apple snail</name>
    <dbReference type="NCBI Taxonomy" id="400727"/>
    <lineage>
        <taxon>Eukaryota</taxon>
        <taxon>Metazoa</taxon>
        <taxon>Spiralia</taxon>
        <taxon>Lophotrochozoa</taxon>
        <taxon>Mollusca</taxon>
        <taxon>Gastropoda</taxon>
        <taxon>Caenogastropoda</taxon>
        <taxon>Architaenioglossa</taxon>
        <taxon>Ampullarioidea</taxon>
        <taxon>Ampullariidae</taxon>
        <taxon>Pomacea</taxon>
    </lineage>
</organism>
<dbReference type="GO" id="GO:0016020">
    <property type="term" value="C:membrane"/>
    <property type="evidence" value="ECO:0007669"/>
    <property type="project" value="UniProtKB-SubCell"/>
</dbReference>
<keyword evidence="7" id="KW-0066">ATP synthesis</keyword>
<comment type="similarity">
    <text evidence="2">Belongs to the ATPase delta chain family.</text>
</comment>
<keyword evidence="5" id="KW-0406">Ion transport</keyword>
<dbReference type="Gene3D" id="1.10.520.20">
    <property type="entry name" value="N-terminal domain of the delta subunit of the F1F0-ATP synthase"/>
    <property type="match status" value="1"/>
</dbReference>
<feature type="signal peptide" evidence="9">
    <location>
        <begin position="1"/>
        <end position="21"/>
    </location>
</feature>
<comment type="caution">
    <text evidence="10">The sequence shown here is derived from an EMBL/GenBank/DDBJ whole genome shotgun (WGS) entry which is preliminary data.</text>
</comment>